<evidence type="ECO:0008006" key="2">
    <source>
        <dbReference type="Google" id="ProtNLM"/>
    </source>
</evidence>
<dbReference type="EMBL" id="BART01006513">
    <property type="protein sequence ID" value="GAG64924.1"/>
    <property type="molecule type" value="Genomic_DNA"/>
</dbReference>
<evidence type="ECO:0000313" key="1">
    <source>
        <dbReference type="EMBL" id="GAG64924.1"/>
    </source>
</evidence>
<proteinExistence type="predicted"/>
<name>X0Z7A0_9ZZZZ</name>
<dbReference type="AlphaFoldDB" id="X0Z7A0"/>
<gene>
    <name evidence="1" type="ORF">S01H4_14859</name>
</gene>
<sequence length="214" mass="25120">KKGDVERSGAWKNPRGMQKGHLEGWQYEIAAYEMDKLLELNLIPPTVEREFKGKPGSLQFWVESEFSELDVFEQKIGIPRSKFYNKQNMKYLTRAFDSLIGNDDRTQQNILYTKDWRGILIDHSRSFRSSKKYTKKLMYGAKGLKKAGGRPMLFKRLPRVFVEKVKALNYDDIKNAVGPYLKEKEIKAILFRKELLLKEIEDMVKEQGEDKVLY</sequence>
<comment type="caution">
    <text evidence="1">The sequence shown here is derived from an EMBL/GenBank/DDBJ whole genome shotgun (WGS) entry which is preliminary data.</text>
</comment>
<protein>
    <recommendedName>
        <fullName evidence="2">PI3K/PI4K catalytic domain-containing protein</fullName>
    </recommendedName>
</protein>
<reference evidence="1" key="1">
    <citation type="journal article" date="2014" name="Front. Microbiol.">
        <title>High frequency of phylogenetically diverse reductive dehalogenase-homologous genes in deep subseafloor sedimentary metagenomes.</title>
        <authorList>
            <person name="Kawai M."/>
            <person name="Futagami T."/>
            <person name="Toyoda A."/>
            <person name="Takaki Y."/>
            <person name="Nishi S."/>
            <person name="Hori S."/>
            <person name="Arai W."/>
            <person name="Tsubouchi T."/>
            <person name="Morono Y."/>
            <person name="Uchiyama I."/>
            <person name="Ito T."/>
            <person name="Fujiyama A."/>
            <person name="Inagaki F."/>
            <person name="Takami H."/>
        </authorList>
    </citation>
    <scope>NUCLEOTIDE SEQUENCE</scope>
    <source>
        <strain evidence="1">Expedition CK06-06</strain>
    </source>
</reference>
<feature type="non-terminal residue" evidence="1">
    <location>
        <position position="1"/>
    </location>
</feature>
<accession>X0Z7A0</accession>
<organism evidence="1">
    <name type="scientific">marine sediment metagenome</name>
    <dbReference type="NCBI Taxonomy" id="412755"/>
    <lineage>
        <taxon>unclassified sequences</taxon>
        <taxon>metagenomes</taxon>
        <taxon>ecological metagenomes</taxon>
    </lineage>
</organism>